<reference evidence="1 2" key="1">
    <citation type="submission" date="2016-07" db="EMBL/GenBank/DDBJ databases">
        <authorList>
            <person name="Jeong J.-J."/>
            <person name="Kim D.W."/>
            <person name="Sang M.K."/>
            <person name="Choi I.-G."/>
            <person name="Kim K.D."/>
        </authorList>
    </citation>
    <scope>NUCLEOTIDE SEQUENCE [LARGE SCALE GENOMIC DNA]</scope>
    <source>
        <strain evidence="1 2">UTM-3</strain>
    </source>
</reference>
<gene>
    <name evidence="1" type="ORF">BBI01_08080</name>
</gene>
<keyword evidence="2" id="KW-1185">Reference proteome</keyword>
<comment type="caution">
    <text evidence="1">The sequence shown here is derived from an EMBL/GenBank/DDBJ whole genome shotgun (WGS) entry which is preliminary data.</text>
</comment>
<sequence>MFIFFKLYKEFRQCKAYLKFTKMEKKLFLKELHRELFKYATAYFTDFIKIRILVPASLPSMK</sequence>
<dbReference type="AlphaFoldDB" id="A0A1B8ZKH6"/>
<dbReference type="EMBL" id="MAYH01000023">
    <property type="protein sequence ID" value="OCA72103.1"/>
    <property type="molecule type" value="Genomic_DNA"/>
</dbReference>
<proteinExistence type="predicted"/>
<organism evidence="1 2">
    <name type="scientific">Chryseobacterium artocarpi</name>
    <dbReference type="NCBI Taxonomy" id="1414727"/>
    <lineage>
        <taxon>Bacteria</taxon>
        <taxon>Pseudomonadati</taxon>
        <taxon>Bacteroidota</taxon>
        <taxon>Flavobacteriia</taxon>
        <taxon>Flavobacteriales</taxon>
        <taxon>Weeksellaceae</taxon>
        <taxon>Chryseobacterium group</taxon>
        <taxon>Chryseobacterium</taxon>
    </lineage>
</organism>
<dbReference type="Proteomes" id="UP000092651">
    <property type="component" value="Unassembled WGS sequence"/>
</dbReference>
<evidence type="ECO:0000313" key="1">
    <source>
        <dbReference type="EMBL" id="OCA72103.1"/>
    </source>
</evidence>
<protein>
    <submittedName>
        <fullName evidence="1">Uncharacterized protein</fullName>
    </submittedName>
</protein>
<name>A0A1B8ZKH6_9FLAO</name>
<accession>A0A1B8ZKH6</accession>
<evidence type="ECO:0000313" key="2">
    <source>
        <dbReference type="Proteomes" id="UP000092651"/>
    </source>
</evidence>